<evidence type="ECO:0000313" key="2">
    <source>
        <dbReference type="EMBL" id="KAL1489250.1"/>
    </source>
</evidence>
<dbReference type="InterPro" id="IPR006578">
    <property type="entry name" value="MADF-dom"/>
</dbReference>
<reference evidence="2 3" key="1">
    <citation type="submission" date="2024-05" db="EMBL/GenBank/DDBJ databases">
        <title>Genetic variation in Jamaican populations of the coffee berry borer (Hypothenemus hampei).</title>
        <authorList>
            <person name="Errbii M."/>
            <person name="Myrie A."/>
        </authorList>
    </citation>
    <scope>NUCLEOTIDE SEQUENCE [LARGE SCALE GENOMIC DNA]</scope>
    <source>
        <strain evidence="2">JA-Hopewell-2020-01-JO</strain>
        <tissue evidence="2">Whole body</tissue>
    </source>
</reference>
<keyword evidence="3" id="KW-1185">Reference proteome</keyword>
<dbReference type="SMART" id="SM00595">
    <property type="entry name" value="MADF"/>
    <property type="match status" value="1"/>
</dbReference>
<dbReference type="Pfam" id="PF10545">
    <property type="entry name" value="MADF_DNA_bdg"/>
    <property type="match status" value="1"/>
</dbReference>
<feature type="domain" description="MADF" evidence="1">
    <location>
        <begin position="13"/>
        <end position="111"/>
    </location>
</feature>
<dbReference type="PROSITE" id="PS51029">
    <property type="entry name" value="MADF"/>
    <property type="match status" value="1"/>
</dbReference>
<evidence type="ECO:0000313" key="3">
    <source>
        <dbReference type="Proteomes" id="UP001566132"/>
    </source>
</evidence>
<protein>
    <recommendedName>
        <fullName evidence="1">MADF domain-containing protein</fullName>
    </recommendedName>
</protein>
<organism evidence="2 3">
    <name type="scientific">Hypothenemus hampei</name>
    <name type="common">Coffee berry borer</name>
    <dbReference type="NCBI Taxonomy" id="57062"/>
    <lineage>
        <taxon>Eukaryota</taxon>
        <taxon>Metazoa</taxon>
        <taxon>Ecdysozoa</taxon>
        <taxon>Arthropoda</taxon>
        <taxon>Hexapoda</taxon>
        <taxon>Insecta</taxon>
        <taxon>Pterygota</taxon>
        <taxon>Neoptera</taxon>
        <taxon>Endopterygota</taxon>
        <taxon>Coleoptera</taxon>
        <taxon>Polyphaga</taxon>
        <taxon>Cucujiformia</taxon>
        <taxon>Curculionidae</taxon>
        <taxon>Scolytinae</taxon>
        <taxon>Hypothenemus</taxon>
    </lineage>
</organism>
<accession>A0ABD1E4H5</accession>
<dbReference type="Proteomes" id="UP001566132">
    <property type="component" value="Unassembled WGS sequence"/>
</dbReference>
<proteinExistence type="predicted"/>
<gene>
    <name evidence="2" type="ORF">ABEB36_014183</name>
</gene>
<dbReference type="PANTHER" id="PTHR21505">
    <property type="entry name" value="MADF DOMAIN-CONTAINING PROTEIN-RELATED"/>
    <property type="match status" value="1"/>
</dbReference>
<dbReference type="PANTHER" id="PTHR21505:SF8">
    <property type="entry name" value="DPT-YFP REPRESSOR BY OVEREXPRESSION, ISOFORM D-RELATED"/>
    <property type="match status" value="1"/>
</dbReference>
<dbReference type="AlphaFoldDB" id="A0ABD1E4H5"/>
<evidence type="ECO:0000259" key="1">
    <source>
        <dbReference type="PROSITE" id="PS51029"/>
    </source>
</evidence>
<comment type="caution">
    <text evidence="2">The sequence shown here is derived from an EMBL/GenBank/DDBJ whole genome shotgun (WGS) entry which is preliminary data.</text>
</comment>
<name>A0ABD1E4H5_HYPHA</name>
<sequence>MDQKTMGKQFIIDFIEIYRQFPCLWRVKSVEYRDRIKRNQAYGVLLEKYKEMDNNATLHTVKNKIDSLRGAFRKELKKIKDSQRSGAGADELHQPHLWYFNYLIFLRDQETPRETVSNIDDNDGDSAKMENLDVNVGSPISSVATEDTRIENEISSISSSTYSSVSQENLLSINKIKRKEKRKSTNMAEEVLQKISSQLDSTDGDNFDTSAKNIANKLRTLSPETAIITEKLLTDILFEAQMGNITKHTELILQDTRSQFSQSQNSVEEYYSTYDTNYQI</sequence>
<dbReference type="EMBL" id="JBDJPC010000012">
    <property type="protein sequence ID" value="KAL1489250.1"/>
    <property type="molecule type" value="Genomic_DNA"/>
</dbReference>